<accession>A0A024TCN9</accession>
<dbReference type="PANTHER" id="PTHR21314:SF1">
    <property type="entry name" value="QUEUOSINE SALVAGE PROTEIN"/>
    <property type="match status" value="1"/>
</dbReference>
<organism evidence="2">
    <name type="scientific">Aphanomyces invadans</name>
    <dbReference type="NCBI Taxonomy" id="157072"/>
    <lineage>
        <taxon>Eukaryota</taxon>
        <taxon>Sar</taxon>
        <taxon>Stramenopiles</taxon>
        <taxon>Oomycota</taxon>
        <taxon>Saprolegniomycetes</taxon>
        <taxon>Saprolegniales</taxon>
        <taxon>Verrucalvaceae</taxon>
        <taxon>Aphanomyces</taxon>
    </lineage>
</organism>
<name>A0A024TCN9_9STRA</name>
<dbReference type="Pfam" id="PF10343">
    <property type="entry name" value="Q_salvage"/>
    <property type="match status" value="1"/>
</dbReference>
<evidence type="ECO:0000313" key="2">
    <source>
        <dbReference type="EMBL" id="ETV91117.1"/>
    </source>
</evidence>
<dbReference type="PANTHER" id="PTHR21314">
    <property type="entry name" value="QUEUOSINE 5'-PHOSPHATE N-GLYCOSYLASE_HYDROLASE-RELATED"/>
    <property type="match status" value="1"/>
</dbReference>
<dbReference type="VEuPathDB" id="FungiDB:H310_14213"/>
<protein>
    <recommendedName>
        <fullName evidence="1">Queuosine 5'-phosphate N-glycosylase/hydrolase</fullName>
        <ecNumber evidence="1">3.2.2.-</ecNumber>
    </recommendedName>
    <alternativeName>
        <fullName evidence="1">Queuosine-nucleotide N-glycosylase/hydrolase</fullName>
    </alternativeName>
</protein>
<dbReference type="EC" id="3.2.2.-" evidence="1"/>
<dbReference type="GO" id="GO:0006400">
    <property type="term" value="P:tRNA modification"/>
    <property type="evidence" value="ECO:0007669"/>
    <property type="project" value="TreeGrafter"/>
</dbReference>
<comment type="similarity">
    <text evidence="1">Belongs to the QNG1 protein family.</text>
</comment>
<dbReference type="GeneID" id="20091263"/>
<sequence length="352" mass="38518">MGTNSTLYTPENVRESCATYMRERAKHVSINGDKISEFVAGLDREQFDQLGEPIRYPLSFKSIEEEVNFLALVDLLNFGSGYRKPLHQYCDRGAHETMMFGVIGMYISSSQLDAKTLRGLSLDSVANYFSLPLERDEQLSPGIYISKPGPLKPLAESIHQALTETGSLCLERGYDDIGAFVLAHLNAGTAENAAVAPSAATLVDALATTFPAFRDVHGDVLILKKAQLLASNLYRRFGTTDPRFNFLDIELLTACSDNVLPCVLHAVGILEYAPALAASIADGQPLVLGSEEEIELRAGAVVACDRLLTALREDRGISGATIMAVDSYLWRVGKEPTYRPLERHATPNTVLY</sequence>
<dbReference type="GO" id="GO:0016787">
    <property type="term" value="F:hydrolase activity"/>
    <property type="evidence" value="ECO:0007669"/>
    <property type="project" value="UniProtKB-KW"/>
</dbReference>
<keyword evidence="1" id="KW-0378">Hydrolase</keyword>
<dbReference type="InterPro" id="IPR019438">
    <property type="entry name" value="Q_salvage"/>
</dbReference>
<reference evidence="2" key="1">
    <citation type="submission" date="2013-12" db="EMBL/GenBank/DDBJ databases">
        <title>The Genome Sequence of Aphanomyces invadans NJM9701.</title>
        <authorList>
            <consortium name="The Broad Institute Genomics Platform"/>
            <person name="Russ C."/>
            <person name="Tyler B."/>
            <person name="van West P."/>
            <person name="Dieguez-Uribeondo J."/>
            <person name="Young S.K."/>
            <person name="Zeng Q."/>
            <person name="Gargeya S."/>
            <person name="Fitzgerald M."/>
            <person name="Abouelleil A."/>
            <person name="Alvarado L."/>
            <person name="Chapman S.B."/>
            <person name="Gainer-Dewar J."/>
            <person name="Goldberg J."/>
            <person name="Griggs A."/>
            <person name="Gujja S."/>
            <person name="Hansen M."/>
            <person name="Howarth C."/>
            <person name="Imamovic A."/>
            <person name="Ireland A."/>
            <person name="Larimer J."/>
            <person name="McCowan C."/>
            <person name="Murphy C."/>
            <person name="Pearson M."/>
            <person name="Poon T.W."/>
            <person name="Priest M."/>
            <person name="Roberts A."/>
            <person name="Saif S."/>
            <person name="Shea T."/>
            <person name="Sykes S."/>
            <person name="Wortman J."/>
            <person name="Nusbaum C."/>
            <person name="Birren B."/>
        </authorList>
    </citation>
    <scope>NUCLEOTIDE SEQUENCE [LARGE SCALE GENOMIC DNA]</scope>
    <source>
        <strain evidence="2">NJM9701</strain>
    </source>
</reference>
<dbReference type="EMBL" id="KI914014">
    <property type="protein sequence ID" value="ETV91117.1"/>
    <property type="molecule type" value="Genomic_DNA"/>
</dbReference>
<dbReference type="RefSeq" id="XP_008880244.1">
    <property type="nucleotide sequence ID" value="XM_008882022.1"/>
</dbReference>
<dbReference type="OrthoDB" id="416777at2759"/>
<evidence type="ECO:0000256" key="1">
    <source>
        <dbReference type="RuleBase" id="RU365002"/>
    </source>
</evidence>
<dbReference type="AlphaFoldDB" id="A0A024TCN9"/>
<gene>
    <name evidence="2" type="ORF">H310_14213</name>
</gene>
<comment type="catalytic activity">
    <reaction evidence="1">
        <text>queuosine 5'-phosphate + H2O = queuine + D-ribose 5-phosphate</text>
        <dbReference type="Rhea" id="RHEA:75387"/>
        <dbReference type="ChEBI" id="CHEBI:15377"/>
        <dbReference type="ChEBI" id="CHEBI:17433"/>
        <dbReference type="ChEBI" id="CHEBI:78346"/>
        <dbReference type="ChEBI" id="CHEBI:194371"/>
    </reaction>
    <physiologicalReaction direction="left-to-right" evidence="1">
        <dbReference type="Rhea" id="RHEA:75388"/>
    </physiologicalReaction>
</comment>
<dbReference type="STRING" id="157072.A0A024TCN9"/>
<dbReference type="eggNOG" id="KOG2524">
    <property type="taxonomic scope" value="Eukaryota"/>
</dbReference>
<proteinExistence type="inferred from homology"/>
<comment type="function">
    <text evidence="1">Catalyzes the hydrolysis of queuosine 5'-phosphate, releasing the nucleobase queuine (q). Is required for salvage of queuine from exogenous queuosine (Q) that is imported and then converted to queuosine 5'-phosphate intracellularly.</text>
</comment>